<comment type="caution">
    <text evidence="1">The sequence shown here is derived from an EMBL/GenBank/DDBJ whole genome shotgun (WGS) entry which is preliminary data.</text>
</comment>
<reference evidence="1 2" key="1">
    <citation type="submission" date="2019-08" db="EMBL/GenBank/DDBJ databases">
        <title>In-depth cultivation of the pig gut microbiome towards novel bacterial diversity and tailored functional studies.</title>
        <authorList>
            <person name="Wylensek D."/>
            <person name="Hitch T.C.A."/>
            <person name="Clavel T."/>
        </authorList>
    </citation>
    <scope>NUCLEOTIDE SEQUENCE [LARGE SCALE GENOMIC DNA]</scope>
    <source>
        <strain evidence="1 2">WCA-693-APC-5D-A</strain>
    </source>
</reference>
<dbReference type="AlphaFoldDB" id="A0A6I2UI97"/>
<evidence type="ECO:0000313" key="1">
    <source>
        <dbReference type="EMBL" id="MSU08881.1"/>
    </source>
</evidence>
<dbReference type="Proteomes" id="UP000433181">
    <property type="component" value="Unassembled WGS sequence"/>
</dbReference>
<proteinExistence type="predicted"/>
<dbReference type="GeneID" id="96778813"/>
<organism evidence="1 2">
    <name type="scientific">Anaerovibrio slackiae</name>
    <dbReference type="NCBI Taxonomy" id="2652309"/>
    <lineage>
        <taxon>Bacteria</taxon>
        <taxon>Bacillati</taxon>
        <taxon>Bacillota</taxon>
        <taxon>Negativicutes</taxon>
        <taxon>Selenomonadales</taxon>
        <taxon>Selenomonadaceae</taxon>
        <taxon>Anaerovibrio</taxon>
    </lineage>
</organism>
<dbReference type="SUPFAM" id="SSF102114">
    <property type="entry name" value="Radical SAM enzymes"/>
    <property type="match status" value="1"/>
</dbReference>
<accession>A0A6I2UI97</accession>
<sequence length="306" mass="35089">MNVALIDVDLPRNGKVKFPTLTLMKISAYCKARGDSVHLLTVDEYLSGDLFNRYDKAYASCIFSKNAQKAKLLADMGVIVGGSGYDINKRLPDEIEHIMPDYSLYGITDTAYGFLTRGCPRGCPFCIVAGKEGQQSRKVADLSEWWSGQKNIKLLDPNLLACSSHMELMHQLIESGANIDITQGLDIRLLNDDNLQLINNMKIKMLHFAWDNPNDKSTQQALQKFREKSIIDARKVGVYVLTNYWSTLEDDLKRIYWLRDNGYSPYVMIYDKDHAPVEIRLLQRWVNNKIIFKSVDKFEDYDRRIG</sequence>
<gene>
    <name evidence="1" type="ORF">FYJ84_07785</name>
</gene>
<dbReference type="InterPro" id="IPR058240">
    <property type="entry name" value="rSAM_sf"/>
</dbReference>
<keyword evidence="2" id="KW-1185">Reference proteome</keyword>
<evidence type="ECO:0000313" key="2">
    <source>
        <dbReference type="Proteomes" id="UP000433181"/>
    </source>
</evidence>
<name>A0A6I2UI97_9FIRM</name>
<protein>
    <submittedName>
        <fullName evidence="1">Radical SAM protein</fullName>
    </submittedName>
</protein>
<dbReference type="EMBL" id="VUNR01000013">
    <property type="protein sequence ID" value="MSU08881.1"/>
    <property type="molecule type" value="Genomic_DNA"/>
</dbReference>
<dbReference type="RefSeq" id="WP_154407045.1">
    <property type="nucleotide sequence ID" value="NZ_VUNR01000013.1"/>
</dbReference>